<comment type="subcellular location">
    <subcellularLocation>
        <location evidence="2">Endosome membrane</location>
        <topology evidence="2">Peripheral membrane protein</topology>
    </subcellularLocation>
    <subcellularLocation>
        <location evidence="1">Late endosome membrane</location>
    </subcellularLocation>
    <subcellularLocation>
        <location evidence="3">Lysosome membrane</location>
        <topology evidence="3">Peripheral membrane protein</topology>
        <orientation evidence="3">Cytoplasmic side</orientation>
    </subcellularLocation>
</comment>
<dbReference type="PANTHER" id="PTHR23292:SF46">
    <property type="entry name" value="LIPOPOLYSACCHARIDE-INDUCED TUMOR NECROSIS FACTOR-ALPHA FACTOR HOMOLOG"/>
    <property type="match status" value="1"/>
</dbReference>
<dbReference type="GO" id="GO:0008270">
    <property type="term" value="F:zinc ion binding"/>
    <property type="evidence" value="ECO:0007669"/>
    <property type="project" value="TreeGrafter"/>
</dbReference>
<organism evidence="11 12">
    <name type="scientific">Patiria miniata</name>
    <name type="common">Bat star</name>
    <name type="synonym">Asterina miniata</name>
    <dbReference type="NCBI Taxonomy" id="46514"/>
    <lineage>
        <taxon>Eukaryota</taxon>
        <taxon>Metazoa</taxon>
        <taxon>Echinodermata</taxon>
        <taxon>Eleutherozoa</taxon>
        <taxon>Asterozoa</taxon>
        <taxon>Asteroidea</taxon>
        <taxon>Valvatacea</taxon>
        <taxon>Valvatida</taxon>
        <taxon>Asterinidae</taxon>
        <taxon>Patiria</taxon>
    </lineage>
</organism>
<dbReference type="PROSITE" id="PS51837">
    <property type="entry name" value="LITAF"/>
    <property type="match status" value="1"/>
</dbReference>
<evidence type="ECO:0000256" key="3">
    <source>
        <dbReference type="ARBA" id="ARBA00004630"/>
    </source>
</evidence>
<feature type="domain" description="LITAF" evidence="10">
    <location>
        <begin position="68"/>
        <end position="153"/>
    </location>
</feature>
<keyword evidence="5" id="KW-0479">Metal-binding</keyword>
<dbReference type="Proteomes" id="UP000887568">
    <property type="component" value="Unplaced"/>
</dbReference>
<feature type="compositionally biased region" description="Low complexity" evidence="8">
    <location>
        <begin position="24"/>
        <end position="38"/>
    </location>
</feature>
<dbReference type="AlphaFoldDB" id="A0A914AR92"/>
<dbReference type="EnsemblMetazoa" id="XM_038210031.1">
    <property type="protein sequence ID" value="XP_038065959.1"/>
    <property type="gene ID" value="LOC119736038"/>
</dbReference>
<dbReference type="OrthoDB" id="5599753at2759"/>
<feature type="region of interest" description="Disordered" evidence="8">
    <location>
        <begin position="1"/>
        <end position="44"/>
    </location>
</feature>
<dbReference type="GO" id="GO:0098574">
    <property type="term" value="C:cytoplasmic side of lysosomal membrane"/>
    <property type="evidence" value="ECO:0007669"/>
    <property type="project" value="TreeGrafter"/>
</dbReference>
<dbReference type="GO" id="GO:0005634">
    <property type="term" value="C:nucleus"/>
    <property type="evidence" value="ECO:0007669"/>
    <property type="project" value="TreeGrafter"/>
</dbReference>
<dbReference type="RefSeq" id="XP_038065959.1">
    <property type="nucleotide sequence ID" value="XM_038210031.1"/>
</dbReference>
<evidence type="ECO:0000256" key="5">
    <source>
        <dbReference type="ARBA" id="ARBA00022723"/>
    </source>
</evidence>
<dbReference type="InterPro" id="IPR006629">
    <property type="entry name" value="LITAF"/>
</dbReference>
<keyword evidence="7 9" id="KW-0472">Membrane</keyword>
<proteinExistence type="inferred from homology"/>
<dbReference type="GO" id="GO:0098560">
    <property type="term" value="C:cytoplasmic side of late endosome membrane"/>
    <property type="evidence" value="ECO:0007669"/>
    <property type="project" value="TreeGrafter"/>
</dbReference>
<dbReference type="SMART" id="SM00714">
    <property type="entry name" value="LITAF"/>
    <property type="match status" value="1"/>
</dbReference>
<dbReference type="GeneID" id="119736038"/>
<protein>
    <recommendedName>
        <fullName evidence="10">LITAF domain-containing protein</fullName>
    </recommendedName>
</protein>
<dbReference type="InterPro" id="IPR037519">
    <property type="entry name" value="LITAF_fam"/>
</dbReference>
<sequence length="154" mass="16380">MAAPSDGPPPYVAYQAQPGQPSTAWQWQQQQQQAAVPPAAVPPPPVIAQPGQTTVVVQQQPPPVPQPPTVITTVAMPMRMTPYPAHVQCPSCHNSVTTVTYQENGGAVWLAAGVLLMMGLWLGCCLIPFCIPALKDTVHVCPVCKFTVGKHAQI</sequence>
<evidence type="ECO:0000256" key="4">
    <source>
        <dbReference type="ARBA" id="ARBA00005975"/>
    </source>
</evidence>
<comment type="similarity">
    <text evidence="4">Belongs to the CDIP1/LITAF family.</text>
</comment>
<evidence type="ECO:0000256" key="1">
    <source>
        <dbReference type="ARBA" id="ARBA00004414"/>
    </source>
</evidence>
<evidence type="ECO:0000256" key="8">
    <source>
        <dbReference type="SAM" id="MobiDB-lite"/>
    </source>
</evidence>
<evidence type="ECO:0000256" key="2">
    <source>
        <dbReference type="ARBA" id="ARBA00004481"/>
    </source>
</evidence>
<dbReference type="Pfam" id="PF10601">
    <property type="entry name" value="zf-LITAF-like"/>
    <property type="match status" value="1"/>
</dbReference>
<dbReference type="PANTHER" id="PTHR23292">
    <property type="entry name" value="LIPOPOLYSACCHARIDE-INDUCED TUMOR NECROSIS FACTOR-ALPHA FACTOR"/>
    <property type="match status" value="1"/>
</dbReference>
<evidence type="ECO:0000313" key="11">
    <source>
        <dbReference type="EnsemblMetazoa" id="XP_038065959.1"/>
    </source>
</evidence>
<evidence type="ECO:0000313" key="12">
    <source>
        <dbReference type="Proteomes" id="UP000887568"/>
    </source>
</evidence>
<feature type="transmembrane region" description="Helical" evidence="9">
    <location>
        <begin position="107"/>
        <end position="129"/>
    </location>
</feature>
<keyword evidence="9" id="KW-1133">Transmembrane helix</keyword>
<keyword evidence="6" id="KW-0862">Zinc</keyword>
<name>A0A914AR92_PATMI</name>
<reference evidence="11" key="1">
    <citation type="submission" date="2022-11" db="UniProtKB">
        <authorList>
            <consortium name="EnsemblMetazoa"/>
        </authorList>
    </citation>
    <scope>IDENTIFICATION</scope>
</reference>
<keyword evidence="12" id="KW-1185">Reference proteome</keyword>
<keyword evidence="9" id="KW-0812">Transmembrane</keyword>
<accession>A0A914AR92</accession>
<dbReference type="OMA" id="TTAWHTH"/>
<evidence type="ECO:0000256" key="6">
    <source>
        <dbReference type="ARBA" id="ARBA00022833"/>
    </source>
</evidence>
<evidence type="ECO:0000256" key="7">
    <source>
        <dbReference type="ARBA" id="ARBA00023136"/>
    </source>
</evidence>
<evidence type="ECO:0000256" key="9">
    <source>
        <dbReference type="SAM" id="Phobius"/>
    </source>
</evidence>
<feature type="compositionally biased region" description="Pro residues" evidence="8">
    <location>
        <begin position="1"/>
        <end position="11"/>
    </location>
</feature>
<evidence type="ECO:0000259" key="10">
    <source>
        <dbReference type="PROSITE" id="PS51837"/>
    </source>
</evidence>